<keyword evidence="5 7" id="KW-1133">Transmembrane helix</keyword>
<comment type="subcellular location">
    <subcellularLocation>
        <location evidence="1">Cell membrane</location>
        <topology evidence="1">Multi-pass membrane protein</topology>
    </subcellularLocation>
</comment>
<gene>
    <name evidence="9" type="ORF">DVK44_00795</name>
</gene>
<dbReference type="OrthoDB" id="5243958at2"/>
<feature type="domain" description="Phosphatidic acid phosphatase type 2/haloperoxidase" evidence="8">
    <location>
        <begin position="76"/>
        <end position="188"/>
    </location>
</feature>
<keyword evidence="2" id="KW-1003">Cell membrane</keyword>
<name>A0A345HZY9_9ACTN</name>
<dbReference type="AlphaFoldDB" id="A0A345HZY9"/>
<dbReference type="InterPro" id="IPR000326">
    <property type="entry name" value="PAP2/HPO"/>
</dbReference>
<evidence type="ECO:0000256" key="5">
    <source>
        <dbReference type="ARBA" id="ARBA00022989"/>
    </source>
</evidence>
<dbReference type="PANTHER" id="PTHR14969">
    <property type="entry name" value="SPHINGOSINE-1-PHOSPHATE PHOSPHOHYDROLASE"/>
    <property type="match status" value="1"/>
</dbReference>
<protein>
    <submittedName>
        <fullName evidence="9">Phosphatase PAP2 family protein</fullName>
    </submittedName>
</protein>
<dbReference type="SMART" id="SM00014">
    <property type="entry name" value="acidPPc"/>
    <property type="match status" value="1"/>
</dbReference>
<dbReference type="GO" id="GO:0016787">
    <property type="term" value="F:hydrolase activity"/>
    <property type="evidence" value="ECO:0007669"/>
    <property type="project" value="UniProtKB-KW"/>
</dbReference>
<evidence type="ECO:0000256" key="7">
    <source>
        <dbReference type="SAM" id="Phobius"/>
    </source>
</evidence>
<feature type="transmembrane region" description="Helical" evidence="7">
    <location>
        <begin position="149"/>
        <end position="167"/>
    </location>
</feature>
<proteinExistence type="predicted"/>
<dbReference type="PANTHER" id="PTHR14969:SF62">
    <property type="entry name" value="DECAPRENYLPHOSPHORYL-5-PHOSPHORIBOSE PHOSPHATASE RV3807C-RELATED"/>
    <property type="match status" value="1"/>
</dbReference>
<feature type="transmembrane region" description="Helical" evidence="7">
    <location>
        <begin position="173"/>
        <end position="191"/>
    </location>
</feature>
<feature type="transmembrane region" description="Helical" evidence="7">
    <location>
        <begin position="74"/>
        <end position="92"/>
    </location>
</feature>
<keyword evidence="6 7" id="KW-0472">Membrane</keyword>
<evidence type="ECO:0000256" key="3">
    <source>
        <dbReference type="ARBA" id="ARBA00022692"/>
    </source>
</evidence>
<dbReference type="Proteomes" id="UP000253868">
    <property type="component" value="Chromosome"/>
</dbReference>
<organism evidence="9 10">
    <name type="scientific">Streptomyces paludis</name>
    <dbReference type="NCBI Taxonomy" id="2282738"/>
    <lineage>
        <taxon>Bacteria</taxon>
        <taxon>Bacillati</taxon>
        <taxon>Actinomycetota</taxon>
        <taxon>Actinomycetes</taxon>
        <taxon>Kitasatosporales</taxon>
        <taxon>Streptomycetaceae</taxon>
        <taxon>Streptomyces</taxon>
    </lineage>
</organism>
<dbReference type="Pfam" id="PF01569">
    <property type="entry name" value="PAP2"/>
    <property type="match status" value="1"/>
</dbReference>
<evidence type="ECO:0000313" key="10">
    <source>
        <dbReference type="Proteomes" id="UP000253868"/>
    </source>
</evidence>
<accession>A0A345HZY9</accession>
<evidence type="ECO:0000256" key="4">
    <source>
        <dbReference type="ARBA" id="ARBA00022801"/>
    </source>
</evidence>
<sequence length="213" mass="22267">MTGGMTDRWFDDGLYTSVTGLAHRSPGWLDTAVSLWSTYGLGLFGALLLAAWWRARHPGPAVREAPGAPPDVRAPALLALAAPLVVLLAFAVSTGLKSLMREQRPCRTLHTVTVEACPPLGDWSLPSNHAVIAAAAAVTLLFTDRRLAALALPAALLMAASRVWVGAHYPHDVALGLAVGALVAGALMTAARRAAPLAVRPRETGPRPLAAGR</sequence>
<dbReference type="GO" id="GO:0005886">
    <property type="term" value="C:plasma membrane"/>
    <property type="evidence" value="ECO:0007669"/>
    <property type="project" value="UniProtKB-SubCell"/>
</dbReference>
<keyword evidence="10" id="KW-1185">Reference proteome</keyword>
<dbReference type="SUPFAM" id="SSF48317">
    <property type="entry name" value="Acid phosphatase/Vanadium-dependent haloperoxidase"/>
    <property type="match status" value="1"/>
</dbReference>
<dbReference type="EMBL" id="CP031194">
    <property type="protein sequence ID" value="AXG82263.1"/>
    <property type="molecule type" value="Genomic_DNA"/>
</dbReference>
<dbReference type="KEGG" id="spad:DVK44_00795"/>
<keyword evidence="3 7" id="KW-0812">Transmembrane</keyword>
<reference evidence="10" key="1">
    <citation type="submission" date="2018-07" db="EMBL/GenBank/DDBJ databases">
        <authorList>
            <person name="Zhao J."/>
        </authorList>
    </citation>
    <scope>NUCLEOTIDE SEQUENCE [LARGE SCALE GENOMIC DNA]</scope>
    <source>
        <strain evidence="10">GSSD-12</strain>
    </source>
</reference>
<dbReference type="RefSeq" id="WP_114664803.1">
    <property type="nucleotide sequence ID" value="NZ_CP031194.1"/>
</dbReference>
<evidence type="ECO:0000256" key="6">
    <source>
        <dbReference type="ARBA" id="ARBA00023136"/>
    </source>
</evidence>
<dbReference type="Gene3D" id="1.20.144.10">
    <property type="entry name" value="Phosphatidic acid phosphatase type 2/haloperoxidase"/>
    <property type="match status" value="1"/>
</dbReference>
<evidence type="ECO:0000313" key="9">
    <source>
        <dbReference type="EMBL" id="AXG82263.1"/>
    </source>
</evidence>
<dbReference type="InterPro" id="IPR036938">
    <property type="entry name" value="PAP2/HPO_sf"/>
</dbReference>
<evidence type="ECO:0000256" key="1">
    <source>
        <dbReference type="ARBA" id="ARBA00004651"/>
    </source>
</evidence>
<evidence type="ECO:0000256" key="2">
    <source>
        <dbReference type="ARBA" id="ARBA00022475"/>
    </source>
</evidence>
<keyword evidence="4" id="KW-0378">Hydrolase</keyword>
<feature type="transmembrane region" description="Helical" evidence="7">
    <location>
        <begin position="33"/>
        <end position="53"/>
    </location>
</feature>
<evidence type="ECO:0000259" key="8">
    <source>
        <dbReference type="SMART" id="SM00014"/>
    </source>
</evidence>